<evidence type="ECO:0000313" key="2">
    <source>
        <dbReference type="Proteomes" id="UP000821865"/>
    </source>
</evidence>
<sequence>MGFLWILSLHCCGFVLLLPLIFSTRMRELYFVCFFRLATIVWADAFAKTRRAALKPLESLVSHDPVLKKRGALRVLEIGAGLGGNLQYVRRDIVYTNVDPNQEFGPIFLEEVKKNPKVELERWVQGYGENMNDLSSDYFDVVMFTYLLCSVKNGRDVLDEVKRVLVKVVHSSWNRCVVEVDHPSGIRAYLAPLRNMTNHVTPKSFNQ</sequence>
<evidence type="ECO:0000313" key="1">
    <source>
        <dbReference type="EMBL" id="KAH7937397.1"/>
    </source>
</evidence>
<gene>
    <name evidence="1" type="ORF">HPB49_011693</name>
</gene>
<name>A0ACB8C902_DERSI</name>
<protein>
    <submittedName>
        <fullName evidence="1">Uncharacterized protein</fullName>
    </submittedName>
</protein>
<comment type="caution">
    <text evidence="1">The sequence shown here is derived from an EMBL/GenBank/DDBJ whole genome shotgun (WGS) entry which is preliminary data.</text>
</comment>
<organism evidence="1 2">
    <name type="scientific">Dermacentor silvarum</name>
    <name type="common">Tick</name>
    <dbReference type="NCBI Taxonomy" id="543639"/>
    <lineage>
        <taxon>Eukaryota</taxon>
        <taxon>Metazoa</taxon>
        <taxon>Ecdysozoa</taxon>
        <taxon>Arthropoda</taxon>
        <taxon>Chelicerata</taxon>
        <taxon>Arachnida</taxon>
        <taxon>Acari</taxon>
        <taxon>Parasitiformes</taxon>
        <taxon>Ixodida</taxon>
        <taxon>Ixodoidea</taxon>
        <taxon>Ixodidae</taxon>
        <taxon>Rhipicephalinae</taxon>
        <taxon>Dermacentor</taxon>
    </lineage>
</organism>
<dbReference type="Proteomes" id="UP000821865">
    <property type="component" value="Chromosome 8"/>
</dbReference>
<keyword evidence="2" id="KW-1185">Reference proteome</keyword>
<proteinExistence type="predicted"/>
<dbReference type="EMBL" id="CM023477">
    <property type="protein sequence ID" value="KAH7937397.1"/>
    <property type="molecule type" value="Genomic_DNA"/>
</dbReference>
<accession>A0ACB8C902</accession>
<reference evidence="1" key="1">
    <citation type="submission" date="2020-05" db="EMBL/GenBank/DDBJ databases">
        <title>Large-scale comparative analyses of tick genomes elucidate their genetic diversity and vector capacities.</title>
        <authorList>
            <person name="Jia N."/>
            <person name="Wang J."/>
            <person name="Shi W."/>
            <person name="Du L."/>
            <person name="Sun Y."/>
            <person name="Zhan W."/>
            <person name="Jiang J."/>
            <person name="Wang Q."/>
            <person name="Zhang B."/>
            <person name="Ji P."/>
            <person name="Sakyi L.B."/>
            <person name="Cui X."/>
            <person name="Yuan T."/>
            <person name="Jiang B."/>
            <person name="Yang W."/>
            <person name="Lam T.T.-Y."/>
            <person name="Chang Q."/>
            <person name="Ding S."/>
            <person name="Wang X."/>
            <person name="Zhu J."/>
            <person name="Ruan X."/>
            <person name="Zhao L."/>
            <person name="Wei J."/>
            <person name="Que T."/>
            <person name="Du C."/>
            <person name="Cheng J."/>
            <person name="Dai P."/>
            <person name="Han X."/>
            <person name="Huang E."/>
            <person name="Gao Y."/>
            <person name="Liu J."/>
            <person name="Shao H."/>
            <person name="Ye R."/>
            <person name="Li L."/>
            <person name="Wei W."/>
            <person name="Wang X."/>
            <person name="Wang C."/>
            <person name="Yang T."/>
            <person name="Huo Q."/>
            <person name="Li W."/>
            <person name="Guo W."/>
            <person name="Chen H."/>
            <person name="Zhou L."/>
            <person name="Ni X."/>
            <person name="Tian J."/>
            <person name="Zhou Y."/>
            <person name="Sheng Y."/>
            <person name="Liu T."/>
            <person name="Pan Y."/>
            <person name="Xia L."/>
            <person name="Li J."/>
            <person name="Zhao F."/>
            <person name="Cao W."/>
        </authorList>
    </citation>
    <scope>NUCLEOTIDE SEQUENCE</scope>
    <source>
        <strain evidence="1">Dsil-2018</strain>
    </source>
</reference>